<sequence>MNKKIEEKTDLKENSFHFYLKNNRGYPLTAEVGVSFGKKLNCPTCNSERISIFFKPGFQGIKMCQWREIMEKNNFELCNEYKTIIKCNFHPNWICKDCHDCGVIRDE</sequence>
<accession>A0A081S7C1</accession>
<keyword evidence="2" id="KW-1185">Reference proteome</keyword>
<gene>
    <name evidence="1" type="ORF">AAA799E16_00551</name>
</gene>
<name>A0A081S7C1_9ARCH</name>
<comment type="caution">
    <text evidence="1">The sequence shown here is derived from an EMBL/GenBank/DDBJ whole genome shotgun (WGS) entry which is preliminary data.</text>
</comment>
<protein>
    <submittedName>
        <fullName evidence="1">Uncharacterized protein</fullName>
    </submittedName>
</protein>
<dbReference type="Proteomes" id="UP000028027">
    <property type="component" value="Unassembled WGS sequence"/>
</dbReference>
<evidence type="ECO:0000313" key="2">
    <source>
        <dbReference type="Proteomes" id="UP000028027"/>
    </source>
</evidence>
<organism evidence="1 2">
    <name type="scientific">Marine Group I thaumarchaeote SCGC AAA799-E16</name>
    <dbReference type="NCBI Taxonomy" id="1502292"/>
    <lineage>
        <taxon>Archaea</taxon>
        <taxon>Nitrososphaerota</taxon>
        <taxon>Marine Group I</taxon>
    </lineage>
</organism>
<dbReference type="EMBL" id="JNVL01000005">
    <property type="protein sequence ID" value="KER06824.1"/>
    <property type="molecule type" value="Genomic_DNA"/>
</dbReference>
<reference evidence="1 2" key="1">
    <citation type="submission" date="2014-06" db="EMBL/GenBank/DDBJ databases">
        <authorList>
            <person name="Ngugi D.K."/>
            <person name="Blom J."/>
            <person name="Alam I."/>
            <person name="Rashid M."/>
            <person name="Ba Alawi W."/>
            <person name="Zhang G."/>
            <person name="Hikmawan T."/>
            <person name="Guan Y."/>
            <person name="Antunes A."/>
            <person name="Siam R."/>
            <person name="Eldorry H."/>
            <person name="Bajic V."/>
            <person name="Stingl U."/>
        </authorList>
    </citation>
    <scope>NUCLEOTIDE SEQUENCE [LARGE SCALE GENOMIC DNA]</scope>
    <source>
        <strain evidence="1">SCGC AAA799-E16</strain>
    </source>
</reference>
<proteinExistence type="predicted"/>
<evidence type="ECO:0000313" key="1">
    <source>
        <dbReference type="EMBL" id="KER06824.1"/>
    </source>
</evidence>
<dbReference type="AlphaFoldDB" id="A0A081S7C1"/>